<sequence length="149" mass="16647">AHMNAQEICEFQRQAVRYRHILDVESGYRMMGRQYHHEGATSAWRAFSQGGASIGHNSRHHTNCSHSRHWYNSHSSWTLNLSSIRPNCSTICTTTSNHGTSTCHIECNTHHHNKCYGHGSIAPPPTGYATDDEAHGQSPARGGPQQQET</sequence>
<keyword evidence="3" id="KW-1185">Reference proteome</keyword>
<proteinExistence type="predicted"/>
<feature type="region of interest" description="Disordered" evidence="1">
    <location>
        <begin position="124"/>
        <end position="149"/>
    </location>
</feature>
<dbReference type="AlphaFoldDB" id="A0AAV7QD44"/>
<dbReference type="Proteomes" id="UP001066276">
    <property type="component" value="Chromosome 6"/>
</dbReference>
<name>A0AAV7QD44_PLEWA</name>
<reference evidence="2" key="1">
    <citation type="journal article" date="2022" name="bioRxiv">
        <title>Sequencing and chromosome-scale assembly of the giantPleurodeles waltlgenome.</title>
        <authorList>
            <person name="Brown T."/>
            <person name="Elewa A."/>
            <person name="Iarovenko S."/>
            <person name="Subramanian E."/>
            <person name="Araus A.J."/>
            <person name="Petzold A."/>
            <person name="Susuki M."/>
            <person name="Suzuki K.-i.T."/>
            <person name="Hayashi T."/>
            <person name="Toyoda A."/>
            <person name="Oliveira C."/>
            <person name="Osipova E."/>
            <person name="Leigh N.D."/>
            <person name="Simon A."/>
            <person name="Yun M.H."/>
        </authorList>
    </citation>
    <scope>NUCLEOTIDE SEQUENCE</scope>
    <source>
        <strain evidence="2">20211129_DDA</strain>
        <tissue evidence="2">Liver</tissue>
    </source>
</reference>
<evidence type="ECO:0000313" key="3">
    <source>
        <dbReference type="Proteomes" id="UP001066276"/>
    </source>
</evidence>
<evidence type="ECO:0000313" key="2">
    <source>
        <dbReference type="EMBL" id="KAJ1138346.1"/>
    </source>
</evidence>
<dbReference type="EMBL" id="JANPWB010000010">
    <property type="protein sequence ID" value="KAJ1138346.1"/>
    <property type="molecule type" value="Genomic_DNA"/>
</dbReference>
<gene>
    <name evidence="2" type="ORF">NDU88_004733</name>
</gene>
<protein>
    <submittedName>
        <fullName evidence="2">Uncharacterized protein</fullName>
    </submittedName>
</protein>
<organism evidence="2 3">
    <name type="scientific">Pleurodeles waltl</name>
    <name type="common">Iberian ribbed newt</name>
    <dbReference type="NCBI Taxonomy" id="8319"/>
    <lineage>
        <taxon>Eukaryota</taxon>
        <taxon>Metazoa</taxon>
        <taxon>Chordata</taxon>
        <taxon>Craniata</taxon>
        <taxon>Vertebrata</taxon>
        <taxon>Euteleostomi</taxon>
        <taxon>Amphibia</taxon>
        <taxon>Batrachia</taxon>
        <taxon>Caudata</taxon>
        <taxon>Salamandroidea</taxon>
        <taxon>Salamandridae</taxon>
        <taxon>Pleurodelinae</taxon>
        <taxon>Pleurodeles</taxon>
    </lineage>
</organism>
<accession>A0AAV7QD44</accession>
<feature type="non-terminal residue" evidence="2">
    <location>
        <position position="1"/>
    </location>
</feature>
<evidence type="ECO:0000256" key="1">
    <source>
        <dbReference type="SAM" id="MobiDB-lite"/>
    </source>
</evidence>
<comment type="caution">
    <text evidence="2">The sequence shown here is derived from an EMBL/GenBank/DDBJ whole genome shotgun (WGS) entry which is preliminary data.</text>
</comment>
<feature type="non-terminal residue" evidence="2">
    <location>
        <position position="149"/>
    </location>
</feature>